<evidence type="ECO:0000313" key="3">
    <source>
        <dbReference type="Proteomes" id="UP000030408"/>
    </source>
</evidence>
<dbReference type="CDD" id="cd24007">
    <property type="entry name" value="ASKHA_NBD_eukNAGK-like"/>
    <property type="match status" value="1"/>
</dbReference>
<feature type="domain" description="ATPase BadF/BadG/BcrA/BcrD type" evidence="1">
    <location>
        <begin position="13"/>
        <end position="292"/>
    </location>
</feature>
<evidence type="ECO:0000313" key="2">
    <source>
        <dbReference type="EMBL" id="KGR78258.1"/>
    </source>
</evidence>
<dbReference type="InterPro" id="IPR043129">
    <property type="entry name" value="ATPase_NBD"/>
</dbReference>
<dbReference type="OrthoDB" id="9772633at2"/>
<dbReference type="PANTHER" id="PTHR43190">
    <property type="entry name" value="N-ACETYL-D-GLUCOSAMINE KINASE"/>
    <property type="match status" value="1"/>
</dbReference>
<reference evidence="2 3" key="1">
    <citation type="submission" date="2014-02" db="EMBL/GenBank/DDBJ databases">
        <title>Draft genome sequence of Lysinibacillus sinduriensis JCM 15800.</title>
        <authorList>
            <person name="Zhang F."/>
            <person name="Wang G."/>
            <person name="Zhang L."/>
        </authorList>
    </citation>
    <scope>NUCLEOTIDE SEQUENCE [LARGE SCALE GENOMIC DNA]</scope>
    <source>
        <strain evidence="2 3">JCM 15800</strain>
    </source>
</reference>
<protein>
    <recommendedName>
        <fullName evidence="1">ATPase BadF/BadG/BcrA/BcrD type domain-containing protein</fullName>
    </recommendedName>
</protein>
<dbReference type="AlphaFoldDB" id="A0A0A3I6D6"/>
<dbReference type="SUPFAM" id="SSF53067">
    <property type="entry name" value="Actin-like ATPase domain"/>
    <property type="match status" value="2"/>
</dbReference>
<dbReference type="Gene3D" id="3.30.420.40">
    <property type="match status" value="2"/>
</dbReference>
<name>A0A0A3I6D6_9BACL</name>
<evidence type="ECO:0000259" key="1">
    <source>
        <dbReference type="Pfam" id="PF01869"/>
    </source>
</evidence>
<dbReference type="STRING" id="1384057.CD33_01510"/>
<dbReference type="InterPro" id="IPR002731">
    <property type="entry name" value="ATPase_BadF"/>
</dbReference>
<dbReference type="Proteomes" id="UP000030408">
    <property type="component" value="Unassembled WGS sequence"/>
</dbReference>
<accession>A0A0A3I6D6</accession>
<organism evidence="2 3">
    <name type="scientific">Ureibacillus sinduriensis BLB-1 = JCM 15800</name>
    <dbReference type="NCBI Taxonomy" id="1384057"/>
    <lineage>
        <taxon>Bacteria</taxon>
        <taxon>Bacillati</taxon>
        <taxon>Bacillota</taxon>
        <taxon>Bacilli</taxon>
        <taxon>Bacillales</taxon>
        <taxon>Caryophanaceae</taxon>
        <taxon>Ureibacillus</taxon>
    </lineage>
</organism>
<comment type="caution">
    <text evidence="2">The sequence shown here is derived from an EMBL/GenBank/DDBJ whole genome shotgun (WGS) entry which is preliminary data.</text>
</comment>
<dbReference type="EMBL" id="JPVO01000032">
    <property type="protein sequence ID" value="KGR78258.1"/>
    <property type="molecule type" value="Genomic_DNA"/>
</dbReference>
<dbReference type="eggNOG" id="COG2971">
    <property type="taxonomic scope" value="Bacteria"/>
</dbReference>
<dbReference type="InterPro" id="IPR052519">
    <property type="entry name" value="Euk-type_GlcNAc_Kinase"/>
</dbReference>
<proteinExistence type="predicted"/>
<gene>
    <name evidence="2" type="ORF">CD33_01510</name>
</gene>
<sequence length="317" mass="35221">MDQRMKQSIILAVDGGATKTTITLRTIQGECLFEKTTTGSNYQTIGVDAVSVILNDLLHGAYLSTKLKSIDVAVFAMAGIDTKSDLEMVTQIIEQSLQNTPFHIENLVIENDVQATLIGLVQNTPGMLLISGTGSIAFGTDGRNRFFRTGGWGHRASDEGSGYWIGRQILKGIFRAEDGLDSPTVLKKLVLEKLKINSVDQLVNWLYHPEYTNSHMASISSVLQEAISLNDEKAIRIAQSAANELFLLVNATLKKLHYDGEPFTLHLNGGILRHDTYIRNELVQFIHQEYPHIAIALCKHNPIEYIVRRAKYALKIS</sequence>
<dbReference type="PANTHER" id="PTHR43190:SF3">
    <property type="entry name" value="N-ACETYL-D-GLUCOSAMINE KINASE"/>
    <property type="match status" value="1"/>
</dbReference>
<keyword evidence="3" id="KW-1185">Reference proteome</keyword>
<dbReference type="Pfam" id="PF01869">
    <property type="entry name" value="BcrAD_BadFG"/>
    <property type="match status" value="1"/>
</dbReference>